<feature type="binding site" evidence="5">
    <location>
        <position position="140"/>
    </location>
    <ligand>
        <name>S-adenosyl-L-methionine</name>
        <dbReference type="ChEBI" id="CHEBI:59789"/>
    </ligand>
</feature>
<dbReference type="Gene3D" id="1.10.8.10">
    <property type="entry name" value="DNA helicase RuvA subunit, C-terminal domain"/>
    <property type="match status" value="1"/>
</dbReference>
<dbReference type="PANTHER" id="PTHR18895">
    <property type="entry name" value="HEMK METHYLTRANSFERASE"/>
    <property type="match status" value="1"/>
</dbReference>
<dbReference type="EMBL" id="CP029822">
    <property type="protein sequence ID" value="AZS52278.1"/>
    <property type="molecule type" value="Genomic_DNA"/>
</dbReference>
<keyword evidence="2 5" id="KW-0808">Transferase</keyword>
<evidence type="ECO:0000313" key="9">
    <source>
        <dbReference type="Proteomes" id="UP000273143"/>
    </source>
</evidence>
<dbReference type="Pfam" id="PF05175">
    <property type="entry name" value="MTS"/>
    <property type="match status" value="1"/>
</dbReference>
<reference evidence="9" key="1">
    <citation type="submission" date="2018-06" db="EMBL/GenBank/DDBJ databases">
        <title>Complete genome of Pseudomonas insecticola strain QZS01.</title>
        <authorList>
            <person name="Wang J."/>
            <person name="Su Q."/>
        </authorList>
    </citation>
    <scope>NUCLEOTIDE SEQUENCE [LARGE SCALE GENOMIC DNA]</scope>
    <source>
        <strain evidence="9">QZS01</strain>
    </source>
</reference>
<name>A0A3Q9JP62_9GAMM</name>
<dbReference type="NCBIfam" id="TIGR03534">
    <property type="entry name" value="RF_mod_PrmC"/>
    <property type="match status" value="1"/>
</dbReference>
<dbReference type="HAMAP" id="MF_02126">
    <property type="entry name" value="RF_methyltr_PrmC"/>
    <property type="match status" value="1"/>
</dbReference>
<keyword evidence="9" id="KW-1185">Reference proteome</keyword>
<evidence type="ECO:0000256" key="4">
    <source>
        <dbReference type="ARBA" id="ARBA00048391"/>
    </source>
</evidence>
<dbReference type="PROSITE" id="PS00092">
    <property type="entry name" value="N6_MTASE"/>
    <property type="match status" value="1"/>
</dbReference>
<dbReference type="InterPro" id="IPR004556">
    <property type="entry name" value="HemK-like"/>
</dbReference>
<dbReference type="InterPro" id="IPR007848">
    <property type="entry name" value="Small_mtfrase_dom"/>
</dbReference>
<comment type="function">
    <text evidence="5">Methylates the class 1 translation termination release factors RF1/PrfA and RF2/PrfB on the glutamine residue of the universally conserved GGQ motif.</text>
</comment>
<dbReference type="InterPro" id="IPR050320">
    <property type="entry name" value="N5-glutamine_MTase"/>
</dbReference>
<dbReference type="InterPro" id="IPR019874">
    <property type="entry name" value="RF_methyltr_PrmC"/>
</dbReference>
<sequence>MITIEQLLKNSQPLNSPTERLDKELLLAAALNKPRSYLYTWADQAVSEQVLAVFQSYLARRKQGEPIAYILGEQGFWSLDLHVGEQTLIPRSDTETLVEQCLLHIPNDDAWRVLDLGTGTGAIALAIANERPLAQLVGVDFIEEAVSLAKKNASTLNIKTVTFIKSHWFDALAGERFNLIVSNPPYIAEGDIHLQQGDVRFEPKTALVSGHDGLDDIRHIVKHAPDHLIAGGWLYLEHGYQQAQAVQKLLVERGFSHINTVCDLGGNERVTGGRLC</sequence>
<dbReference type="GO" id="GO:0032259">
    <property type="term" value="P:methylation"/>
    <property type="evidence" value="ECO:0007669"/>
    <property type="project" value="UniProtKB-KW"/>
</dbReference>
<feature type="binding site" evidence="5">
    <location>
        <position position="168"/>
    </location>
    <ligand>
        <name>S-adenosyl-L-methionine</name>
        <dbReference type="ChEBI" id="CHEBI:59789"/>
    </ligand>
</feature>
<dbReference type="GO" id="GO:0102559">
    <property type="term" value="F:peptide chain release factor N(5)-glutamine methyltransferase activity"/>
    <property type="evidence" value="ECO:0007669"/>
    <property type="project" value="UniProtKB-EC"/>
</dbReference>
<keyword evidence="1 5" id="KW-0489">Methyltransferase</keyword>
<dbReference type="InterPro" id="IPR029063">
    <property type="entry name" value="SAM-dependent_MTases_sf"/>
</dbReference>
<keyword evidence="3 5" id="KW-0949">S-adenosyl-L-methionine</keyword>
<comment type="similarity">
    <text evidence="5">Belongs to the protein N5-glutamine methyltransferase family. PrmC subfamily.</text>
</comment>
<dbReference type="Pfam" id="PF17827">
    <property type="entry name" value="PrmC_N"/>
    <property type="match status" value="1"/>
</dbReference>
<accession>A0A3Q9JP62</accession>
<gene>
    <name evidence="5 8" type="primary">prmC</name>
    <name evidence="8" type="ORF">DM558_15245</name>
</gene>
<dbReference type="AlphaFoldDB" id="A0A3Q9JP62"/>
<feature type="domain" description="Methyltransferase small" evidence="6">
    <location>
        <begin position="103"/>
        <end position="193"/>
    </location>
</feature>
<dbReference type="RefSeq" id="WP_127164915.1">
    <property type="nucleotide sequence ID" value="NZ_CP029822.1"/>
</dbReference>
<feature type="binding site" evidence="5">
    <location>
        <begin position="183"/>
        <end position="186"/>
    </location>
    <ligand>
        <name>substrate</name>
    </ligand>
</feature>
<evidence type="ECO:0000313" key="8">
    <source>
        <dbReference type="EMBL" id="AZS52278.1"/>
    </source>
</evidence>
<organism evidence="8 9">
    <name type="scientific">Entomomonas moraniae</name>
    <dbReference type="NCBI Taxonomy" id="2213226"/>
    <lineage>
        <taxon>Bacteria</taxon>
        <taxon>Pseudomonadati</taxon>
        <taxon>Pseudomonadota</taxon>
        <taxon>Gammaproteobacteria</taxon>
        <taxon>Pseudomonadales</taxon>
        <taxon>Pseudomonadaceae</taxon>
        <taxon>Entomomonas</taxon>
    </lineage>
</organism>
<dbReference type="Proteomes" id="UP000273143">
    <property type="component" value="Chromosome"/>
</dbReference>
<evidence type="ECO:0000256" key="3">
    <source>
        <dbReference type="ARBA" id="ARBA00022691"/>
    </source>
</evidence>
<comment type="catalytic activity">
    <reaction evidence="4 5">
        <text>L-glutaminyl-[peptide chain release factor] + S-adenosyl-L-methionine = N(5)-methyl-L-glutaminyl-[peptide chain release factor] + S-adenosyl-L-homocysteine + H(+)</text>
        <dbReference type="Rhea" id="RHEA:42896"/>
        <dbReference type="Rhea" id="RHEA-COMP:10271"/>
        <dbReference type="Rhea" id="RHEA-COMP:10272"/>
        <dbReference type="ChEBI" id="CHEBI:15378"/>
        <dbReference type="ChEBI" id="CHEBI:30011"/>
        <dbReference type="ChEBI" id="CHEBI:57856"/>
        <dbReference type="ChEBI" id="CHEBI:59789"/>
        <dbReference type="ChEBI" id="CHEBI:61891"/>
        <dbReference type="EC" id="2.1.1.297"/>
    </reaction>
</comment>
<dbReference type="SUPFAM" id="SSF53335">
    <property type="entry name" value="S-adenosyl-L-methionine-dependent methyltransferases"/>
    <property type="match status" value="1"/>
</dbReference>
<evidence type="ECO:0000256" key="2">
    <source>
        <dbReference type="ARBA" id="ARBA00022679"/>
    </source>
</evidence>
<dbReference type="InterPro" id="IPR040758">
    <property type="entry name" value="PrmC_N"/>
</dbReference>
<dbReference type="Gene3D" id="3.40.50.150">
    <property type="entry name" value="Vaccinia Virus protein VP39"/>
    <property type="match status" value="1"/>
</dbReference>
<evidence type="ECO:0000256" key="1">
    <source>
        <dbReference type="ARBA" id="ARBA00022603"/>
    </source>
</evidence>
<feature type="binding site" evidence="5">
    <location>
        <begin position="117"/>
        <end position="121"/>
    </location>
    <ligand>
        <name>S-adenosyl-L-methionine</name>
        <dbReference type="ChEBI" id="CHEBI:59789"/>
    </ligand>
</feature>
<evidence type="ECO:0000259" key="7">
    <source>
        <dbReference type="Pfam" id="PF17827"/>
    </source>
</evidence>
<dbReference type="NCBIfam" id="TIGR00536">
    <property type="entry name" value="hemK_fam"/>
    <property type="match status" value="1"/>
</dbReference>
<dbReference type="CDD" id="cd02440">
    <property type="entry name" value="AdoMet_MTases"/>
    <property type="match status" value="1"/>
</dbReference>
<dbReference type="FunFam" id="3.40.50.150:FF:000053">
    <property type="entry name" value="Release factor glutamine methyltransferase"/>
    <property type="match status" value="1"/>
</dbReference>
<evidence type="ECO:0000259" key="6">
    <source>
        <dbReference type="Pfam" id="PF05175"/>
    </source>
</evidence>
<dbReference type="PANTHER" id="PTHR18895:SF74">
    <property type="entry name" value="MTRF1L RELEASE FACTOR GLUTAMINE METHYLTRANSFERASE"/>
    <property type="match status" value="1"/>
</dbReference>
<feature type="binding site" evidence="5">
    <location>
        <position position="183"/>
    </location>
    <ligand>
        <name>S-adenosyl-L-methionine</name>
        <dbReference type="ChEBI" id="CHEBI:59789"/>
    </ligand>
</feature>
<dbReference type="EC" id="2.1.1.297" evidence="5"/>
<feature type="domain" description="Release factor glutamine methyltransferase N-terminal" evidence="7">
    <location>
        <begin position="15"/>
        <end position="72"/>
    </location>
</feature>
<dbReference type="InterPro" id="IPR002052">
    <property type="entry name" value="DNA_methylase_N6_adenine_CS"/>
</dbReference>
<protein>
    <recommendedName>
        <fullName evidence="5">Release factor glutamine methyltransferase</fullName>
        <shortName evidence="5">RF MTase</shortName>
        <ecNumber evidence="5">2.1.1.297</ecNumber>
    </recommendedName>
    <alternativeName>
        <fullName evidence="5">N5-glutamine methyltransferase PrmC</fullName>
    </alternativeName>
    <alternativeName>
        <fullName evidence="5">Protein-(glutamine-N5) MTase PrmC</fullName>
    </alternativeName>
    <alternativeName>
        <fullName evidence="5">Protein-glutamine N-methyltransferase PrmC</fullName>
    </alternativeName>
</protein>
<proteinExistence type="inferred from homology"/>
<evidence type="ECO:0000256" key="5">
    <source>
        <dbReference type="HAMAP-Rule" id="MF_02126"/>
    </source>
</evidence>
<dbReference type="KEGG" id="emo:DM558_15245"/>
<dbReference type="GO" id="GO:0003676">
    <property type="term" value="F:nucleic acid binding"/>
    <property type="evidence" value="ECO:0007669"/>
    <property type="project" value="InterPro"/>
</dbReference>